<reference evidence="2" key="1">
    <citation type="submission" date="2015-01" db="EMBL/GenBank/DDBJ databases">
        <authorList>
            <person name="MANFREDI Pablo"/>
        </authorList>
    </citation>
    <scope>NUCLEOTIDE SEQUENCE [LARGE SCALE GENOMIC DNA]</scope>
    <source>
        <strain evidence="2">Ccyn2B</strain>
    </source>
</reference>
<sequence>MKTLRQELRPDWATTEKLYPLILKRLQDYETFWDAQPDDTPEAVFDAEYKAMEAYLSELTGKDLSETWLWEWWESNGIEVFAFDLAMPEPQKHDNLTRDDLQAFVTIIRNNEFECENEFQEQFMPYMFYSHNYFRQFLELNFKRYKPDFFNSQKDKNGNWHELSIEEIVAKIWK</sequence>
<dbReference type="Proteomes" id="UP000038055">
    <property type="component" value="Unassembled WGS sequence"/>
</dbReference>
<gene>
    <name evidence="1" type="ORF">CCYN2B_50063</name>
</gene>
<dbReference type="EMBL" id="CDOD01000045">
    <property type="protein sequence ID" value="CEN38490.1"/>
    <property type="molecule type" value="Genomic_DNA"/>
</dbReference>
<organism evidence="1 2">
    <name type="scientific">Capnocytophaga cynodegmi</name>
    <dbReference type="NCBI Taxonomy" id="28189"/>
    <lineage>
        <taxon>Bacteria</taxon>
        <taxon>Pseudomonadati</taxon>
        <taxon>Bacteroidota</taxon>
        <taxon>Flavobacteriia</taxon>
        <taxon>Flavobacteriales</taxon>
        <taxon>Flavobacteriaceae</taxon>
        <taxon>Capnocytophaga</taxon>
    </lineage>
</organism>
<dbReference type="RefSeq" id="WP_041993803.1">
    <property type="nucleotide sequence ID" value="NZ_CDOD01000045.1"/>
</dbReference>
<accession>A0A0B7HGV9</accession>
<name>A0A0B7HGV9_9FLAO</name>
<keyword evidence="2" id="KW-1185">Reference proteome</keyword>
<evidence type="ECO:0000313" key="2">
    <source>
        <dbReference type="Proteomes" id="UP000038055"/>
    </source>
</evidence>
<dbReference type="AlphaFoldDB" id="A0A0B7HGV9"/>
<dbReference type="eggNOG" id="ENOG502ZYDX">
    <property type="taxonomic scope" value="Bacteria"/>
</dbReference>
<evidence type="ECO:0000313" key="1">
    <source>
        <dbReference type="EMBL" id="CEN38490.1"/>
    </source>
</evidence>
<dbReference type="STRING" id="28189.CCYN74_30224"/>
<protein>
    <submittedName>
        <fullName evidence="1">Uncharacterized protein</fullName>
    </submittedName>
</protein>
<proteinExistence type="predicted"/>